<organism evidence="1 2">
    <name type="scientific">Edaphochlamys debaryana</name>
    <dbReference type="NCBI Taxonomy" id="47281"/>
    <lineage>
        <taxon>Eukaryota</taxon>
        <taxon>Viridiplantae</taxon>
        <taxon>Chlorophyta</taxon>
        <taxon>core chlorophytes</taxon>
        <taxon>Chlorophyceae</taxon>
        <taxon>CS clade</taxon>
        <taxon>Chlamydomonadales</taxon>
        <taxon>Chlamydomonadales incertae sedis</taxon>
        <taxon>Edaphochlamys</taxon>
    </lineage>
</organism>
<gene>
    <name evidence="1" type="ORF">HYH03_018627</name>
</gene>
<proteinExistence type="predicted"/>
<feature type="non-terminal residue" evidence="1">
    <location>
        <position position="72"/>
    </location>
</feature>
<evidence type="ECO:0000313" key="1">
    <source>
        <dbReference type="EMBL" id="KAG2482458.1"/>
    </source>
</evidence>
<comment type="caution">
    <text evidence="1">The sequence shown here is derived from an EMBL/GenBank/DDBJ whole genome shotgun (WGS) entry which is preliminary data.</text>
</comment>
<keyword evidence="2" id="KW-1185">Reference proteome</keyword>
<dbReference type="AlphaFoldDB" id="A0A836BPC1"/>
<protein>
    <submittedName>
        <fullName evidence="1">Uncharacterized protein</fullName>
    </submittedName>
</protein>
<accession>A0A836BPC1</accession>
<evidence type="ECO:0000313" key="2">
    <source>
        <dbReference type="Proteomes" id="UP000612055"/>
    </source>
</evidence>
<name>A0A836BPC1_9CHLO</name>
<dbReference type="EMBL" id="JAEHOE010000222">
    <property type="protein sequence ID" value="KAG2482458.1"/>
    <property type="molecule type" value="Genomic_DNA"/>
</dbReference>
<dbReference type="Proteomes" id="UP000612055">
    <property type="component" value="Unassembled WGS sequence"/>
</dbReference>
<dbReference type="OrthoDB" id="430522at2759"/>
<sequence>MGRPQPKKQPGGRGGLVPYERWLDDYALASNWMSRYDIVKLVDDAGGLTRIENFLPLHIAEGIERVLQSITD</sequence>
<reference evidence="1" key="1">
    <citation type="journal article" date="2020" name="bioRxiv">
        <title>Comparative genomics of Chlamydomonas.</title>
        <authorList>
            <person name="Craig R.J."/>
            <person name="Hasan A.R."/>
            <person name="Ness R.W."/>
            <person name="Keightley P.D."/>
        </authorList>
    </citation>
    <scope>NUCLEOTIDE SEQUENCE</scope>
    <source>
        <strain evidence="1">CCAP 11/70</strain>
    </source>
</reference>